<evidence type="ECO:0000256" key="4">
    <source>
        <dbReference type="ARBA" id="ARBA00023136"/>
    </source>
</evidence>
<feature type="domain" description="RETREG1-3/ARL6IP-like N-terminal reticulon-homology" evidence="6">
    <location>
        <begin position="38"/>
        <end position="203"/>
    </location>
</feature>
<evidence type="ECO:0000256" key="3">
    <source>
        <dbReference type="ARBA" id="ARBA00022989"/>
    </source>
</evidence>
<dbReference type="PANTHER" id="PTHR20952">
    <property type="entry name" value="ADP-RIBOSYLATION-LIKE FACTOR 6-INTERACTING PROTEIN"/>
    <property type="match status" value="1"/>
</dbReference>
<keyword evidence="8" id="KW-1185">Reference proteome</keyword>
<feature type="transmembrane region" description="Helical" evidence="5">
    <location>
        <begin position="147"/>
        <end position="163"/>
    </location>
</feature>
<evidence type="ECO:0000259" key="6">
    <source>
        <dbReference type="Pfam" id="PF24456"/>
    </source>
</evidence>
<reference evidence="7" key="1">
    <citation type="submission" date="2021-04" db="EMBL/GenBank/DDBJ databases">
        <authorList>
            <consortium name="Molecular Ecology Group"/>
        </authorList>
    </citation>
    <scope>NUCLEOTIDE SEQUENCE</scope>
</reference>
<feature type="transmembrane region" description="Helical" evidence="5">
    <location>
        <begin position="54"/>
        <end position="73"/>
    </location>
</feature>
<protein>
    <recommendedName>
        <fullName evidence="6">RETREG1-3/ARL6IP-like N-terminal reticulon-homology domain-containing protein</fullName>
    </recommendedName>
</protein>
<accession>A0A8S3ZY23</accession>
<name>A0A8S3ZY23_9EUPU</name>
<proteinExistence type="predicted"/>
<organism evidence="7 8">
    <name type="scientific">Candidula unifasciata</name>
    <dbReference type="NCBI Taxonomy" id="100452"/>
    <lineage>
        <taxon>Eukaryota</taxon>
        <taxon>Metazoa</taxon>
        <taxon>Spiralia</taxon>
        <taxon>Lophotrochozoa</taxon>
        <taxon>Mollusca</taxon>
        <taxon>Gastropoda</taxon>
        <taxon>Heterobranchia</taxon>
        <taxon>Euthyneura</taxon>
        <taxon>Panpulmonata</taxon>
        <taxon>Eupulmonata</taxon>
        <taxon>Stylommatophora</taxon>
        <taxon>Helicina</taxon>
        <taxon>Helicoidea</taxon>
        <taxon>Geomitridae</taxon>
        <taxon>Candidula</taxon>
    </lineage>
</organism>
<keyword evidence="2 5" id="KW-0812">Transmembrane</keyword>
<feature type="transmembrane region" description="Helical" evidence="5">
    <location>
        <begin position="79"/>
        <end position="98"/>
    </location>
</feature>
<comment type="caution">
    <text evidence="7">The sequence shown here is derived from an EMBL/GenBank/DDBJ whole genome shotgun (WGS) entry which is preliminary data.</text>
</comment>
<dbReference type="Pfam" id="PF24456">
    <property type="entry name" value="RHD_RETREG1-3"/>
    <property type="match status" value="1"/>
</dbReference>
<dbReference type="Proteomes" id="UP000678393">
    <property type="component" value="Unassembled WGS sequence"/>
</dbReference>
<gene>
    <name evidence="7" type="ORF">CUNI_LOCUS18606</name>
</gene>
<dbReference type="InterPro" id="IPR052114">
    <property type="entry name" value="ER_autophagy_membrane_reg"/>
</dbReference>
<dbReference type="InterPro" id="IPR057282">
    <property type="entry name" value="RETREG1-3-like_RHD"/>
</dbReference>
<evidence type="ECO:0000256" key="5">
    <source>
        <dbReference type="SAM" id="Phobius"/>
    </source>
</evidence>
<dbReference type="EMBL" id="CAJHNH020005890">
    <property type="protein sequence ID" value="CAG5133048.1"/>
    <property type="molecule type" value="Genomic_DNA"/>
</dbReference>
<dbReference type="PANTHER" id="PTHR20952:SF0">
    <property type="entry name" value="ADP-RIBOSYLATION FACTOR-LIKE PROTEIN 6-INTERACTING PROTEIN 1"/>
    <property type="match status" value="1"/>
</dbReference>
<evidence type="ECO:0000313" key="8">
    <source>
        <dbReference type="Proteomes" id="UP000678393"/>
    </source>
</evidence>
<sequence length="216" mass="24651">MADSLRRSHQFQYQNLSVCESNSKVSDVKRTFEGNGWREVLLPLASLFRWDKPYYPAIIVGITTFLFSIVWYIELSTLTTVSLACMIAGIFDFIVPFMGATVTGYKTWTEVEESEFISICEKIASARQNILEAWHSLTEMRQQNSKTFFFVVMGVLTLTAWVGNLIDNLFLTYIIVNGILLTPGLLHHKLTDKYLQPVMKILHRVKTGAPEKSKVN</sequence>
<dbReference type="OrthoDB" id="6416122at2759"/>
<dbReference type="GO" id="GO:0005783">
    <property type="term" value="C:endoplasmic reticulum"/>
    <property type="evidence" value="ECO:0007669"/>
    <property type="project" value="UniProtKB-ARBA"/>
</dbReference>
<dbReference type="GO" id="GO:0016020">
    <property type="term" value="C:membrane"/>
    <property type="evidence" value="ECO:0007669"/>
    <property type="project" value="UniProtKB-SubCell"/>
</dbReference>
<feature type="transmembrane region" description="Helical" evidence="5">
    <location>
        <begin position="169"/>
        <end position="186"/>
    </location>
</feature>
<keyword evidence="4 5" id="KW-0472">Membrane</keyword>
<evidence type="ECO:0000256" key="2">
    <source>
        <dbReference type="ARBA" id="ARBA00022692"/>
    </source>
</evidence>
<dbReference type="AlphaFoldDB" id="A0A8S3ZY23"/>
<comment type="subcellular location">
    <subcellularLocation>
        <location evidence="1">Membrane</location>
        <topology evidence="1">Multi-pass membrane protein</topology>
    </subcellularLocation>
</comment>
<evidence type="ECO:0000256" key="1">
    <source>
        <dbReference type="ARBA" id="ARBA00004141"/>
    </source>
</evidence>
<keyword evidence="3 5" id="KW-1133">Transmembrane helix</keyword>
<evidence type="ECO:0000313" key="7">
    <source>
        <dbReference type="EMBL" id="CAG5133048.1"/>
    </source>
</evidence>